<dbReference type="EMBL" id="JBAHYK010000372">
    <property type="protein sequence ID" value="KAL0574734.1"/>
    <property type="molecule type" value="Genomic_DNA"/>
</dbReference>
<evidence type="ECO:0000313" key="15">
    <source>
        <dbReference type="EMBL" id="KAL0574734.1"/>
    </source>
</evidence>
<dbReference type="InterPro" id="IPR014017">
    <property type="entry name" value="DNA_helicase_UvrD-like_C"/>
</dbReference>
<evidence type="ECO:0000256" key="6">
    <source>
        <dbReference type="ARBA" id="ARBA00023125"/>
    </source>
</evidence>
<dbReference type="GO" id="GO:0016787">
    <property type="term" value="F:hydrolase activity"/>
    <property type="evidence" value="ECO:0007669"/>
    <property type="project" value="UniProtKB-KW"/>
</dbReference>
<accession>A0ABR3FI14</accession>
<comment type="similarity">
    <text evidence="1">Belongs to the helicase family. UvrD subfamily.</text>
</comment>
<proteinExistence type="inferred from homology"/>
<keyword evidence="4 11" id="KW-0347">Helicase</keyword>
<dbReference type="Pfam" id="PF13361">
    <property type="entry name" value="UvrD_C"/>
    <property type="match status" value="1"/>
</dbReference>
<gene>
    <name evidence="15" type="primary">srs2_1</name>
    <name evidence="15" type="ORF">V5O48_007218</name>
</gene>
<dbReference type="PANTHER" id="PTHR11070">
    <property type="entry name" value="UVRD / RECB / PCRA DNA HELICASE FAMILY MEMBER"/>
    <property type="match status" value="1"/>
</dbReference>
<dbReference type="InterPro" id="IPR027417">
    <property type="entry name" value="P-loop_NTPase"/>
</dbReference>
<feature type="region of interest" description="Disordered" evidence="12">
    <location>
        <begin position="853"/>
        <end position="908"/>
    </location>
</feature>
<evidence type="ECO:0000256" key="11">
    <source>
        <dbReference type="PROSITE-ProRule" id="PRU00560"/>
    </source>
</evidence>
<evidence type="ECO:0000256" key="7">
    <source>
        <dbReference type="ARBA" id="ARBA00023235"/>
    </source>
</evidence>
<evidence type="ECO:0000256" key="8">
    <source>
        <dbReference type="ARBA" id="ARBA00034617"/>
    </source>
</evidence>
<protein>
    <recommendedName>
        <fullName evidence="9">DNA 3'-5' helicase</fullName>
        <ecNumber evidence="9">5.6.2.4</ecNumber>
    </recommendedName>
</protein>
<dbReference type="Gene3D" id="1.10.10.160">
    <property type="match status" value="1"/>
</dbReference>
<sequence length="1018" mass="113314">MSFLNMLNPAQLTAVKHQPEVPLQILAGPGSGKTKVLTSRIAHLILEHKIPPAAICAVTFTNKAANEMKERLTKLIGKPKMVQVKMGTFHALCALFLRKYAKEVGLVDNFTVCDADESKKIINALLKDLKDELESKDITLKDGMVQSIISKAKARSQSVKEFREEVEDRLRINVHQSSFRSMTDDIDLIVADIYEEYEKTLRRNNSLDFDDLLVYGLRLFANHKKAVKWCKHVLVDEFQDTNTTQYELMRAIALVRCVTIVGDPDQSIYGWRSAEVGNLAKMRKDFPGTHQIFLEQNYRSTSSILKASIAIVEQDKSRIKKTLHASHPAGTTPVLREFETEQLEAAGIASEIKRLIAYTGSMLGYGDFVVLLRFNALSRSIESALQKEGIPNRVLKGHKFFERLEVKDLLAYLQLVDNPQFIPAFTRIINVPARGIGDKTLKELLSRGEKEKLSPLQIVEKIVDGRTPDIKPPVKRKLGSFVSAIRTIRKLATEGSSPAVLIRKLYDVIEYEDHLKKTQPDWESRWENVQELITFASDVDADIKVDHDPEDEQNTDTPLRLFLQASMLSSEGDNESSEEDKKKVTISTCHAAKGLEWPVVIIPAIEEGTFPFYRSDDMEEERRLLYVACTRAQSLLYMSHASTRKVGGDVKPRDLSTFVESVTEINPSLFTERLPVISRAEREVIARVLDRPDATEEEVRKSVDEYTMKTARRQVASVDWNPLPEGVVPDANFMSSSTLLASYPCQNDTEWRREEHSTATDDAHIVNAERCTQGRSGRLAKKKVGGFSRPVAALNIQQRQQSTSFPISSSVPSKKGSNVTIDVAFPSHGRAVPYSRSTTPKTYSNKQDLTLKPALPPVTHDQNVSFMPASRPVTEPYSNTALGHPPRTVSNNQNLTPKPAPPSVPKLVSNDQHVSFEPVSRPMPIPNALPKAVAARKPNHAPLQTTSNLIAPATYSDGLPHPQPPSLSNADPVASASPPQSSGPNKVPSGQIIGVKRRLGMGRVMGGYQNKKFKPPGS</sequence>
<dbReference type="SUPFAM" id="SSF52540">
    <property type="entry name" value="P-loop containing nucleoside triphosphate hydrolases"/>
    <property type="match status" value="1"/>
</dbReference>
<evidence type="ECO:0000256" key="12">
    <source>
        <dbReference type="SAM" id="MobiDB-lite"/>
    </source>
</evidence>
<reference evidence="15 16" key="1">
    <citation type="submission" date="2024-02" db="EMBL/GenBank/DDBJ databases">
        <title>A draft genome for the cacao thread blight pathogen Marasmius crinis-equi.</title>
        <authorList>
            <person name="Cohen S.P."/>
            <person name="Baruah I.K."/>
            <person name="Amoako-Attah I."/>
            <person name="Bukari Y."/>
            <person name="Meinhardt L.W."/>
            <person name="Bailey B.A."/>
        </authorList>
    </citation>
    <scope>NUCLEOTIDE SEQUENCE [LARGE SCALE GENOMIC DNA]</scope>
    <source>
        <strain evidence="15 16">GH-76</strain>
    </source>
</reference>
<comment type="catalytic activity">
    <reaction evidence="10">
        <text>ATP + H2O = ADP + phosphate + H(+)</text>
        <dbReference type="Rhea" id="RHEA:13065"/>
        <dbReference type="ChEBI" id="CHEBI:15377"/>
        <dbReference type="ChEBI" id="CHEBI:15378"/>
        <dbReference type="ChEBI" id="CHEBI:30616"/>
        <dbReference type="ChEBI" id="CHEBI:43474"/>
        <dbReference type="ChEBI" id="CHEBI:456216"/>
        <dbReference type="EC" id="5.6.2.4"/>
    </reaction>
</comment>
<dbReference type="Pfam" id="PF00580">
    <property type="entry name" value="UvrD-helicase"/>
    <property type="match status" value="1"/>
</dbReference>
<feature type="region of interest" description="Disordered" evidence="12">
    <location>
        <begin position="952"/>
        <end position="1018"/>
    </location>
</feature>
<keyword evidence="6" id="KW-0238">DNA-binding</keyword>
<comment type="catalytic activity">
    <reaction evidence="8">
        <text>Couples ATP hydrolysis with the unwinding of duplex DNA by translocating in the 3'-5' direction.</text>
        <dbReference type="EC" id="5.6.2.4"/>
    </reaction>
</comment>
<dbReference type="InterPro" id="IPR000212">
    <property type="entry name" value="DNA_helicase_UvrD/REP"/>
</dbReference>
<dbReference type="CDD" id="cd17932">
    <property type="entry name" value="DEXQc_UvrD"/>
    <property type="match status" value="1"/>
</dbReference>
<dbReference type="InterPro" id="IPR014016">
    <property type="entry name" value="UvrD-like_ATP-bd"/>
</dbReference>
<organism evidence="15 16">
    <name type="scientific">Marasmius crinis-equi</name>
    <dbReference type="NCBI Taxonomy" id="585013"/>
    <lineage>
        <taxon>Eukaryota</taxon>
        <taxon>Fungi</taxon>
        <taxon>Dikarya</taxon>
        <taxon>Basidiomycota</taxon>
        <taxon>Agaricomycotina</taxon>
        <taxon>Agaricomycetes</taxon>
        <taxon>Agaricomycetidae</taxon>
        <taxon>Agaricales</taxon>
        <taxon>Marasmiineae</taxon>
        <taxon>Marasmiaceae</taxon>
        <taxon>Marasmius</taxon>
    </lineage>
</organism>
<name>A0ABR3FI14_9AGAR</name>
<dbReference type="PROSITE" id="PS51217">
    <property type="entry name" value="UVRD_HELICASE_CTER"/>
    <property type="match status" value="1"/>
</dbReference>
<dbReference type="Proteomes" id="UP001465976">
    <property type="component" value="Unassembled WGS sequence"/>
</dbReference>
<dbReference type="InterPro" id="IPR013986">
    <property type="entry name" value="DExx_box_DNA_helicase_dom_sf"/>
</dbReference>
<dbReference type="PANTHER" id="PTHR11070:SF2">
    <property type="entry name" value="ATP-DEPENDENT DNA HELICASE SRS2"/>
    <property type="match status" value="1"/>
</dbReference>
<evidence type="ECO:0000313" key="16">
    <source>
        <dbReference type="Proteomes" id="UP001465976"/>
    </source>
</evidence>
<dbReference type="GO" id="GO:0003678">
    <property type="term" value="F:DNA helicase activity"/>
    <property type="evidence" value="ECO:0007669"/>
    <property type="project" value="UniProtKB-EC"/>
</dbReference>
<keyword evidence="16" id="KW-1185">Reference proteome</keyword>
<evidence type="ECO:0000256" key="5">
    <source>
        <dbReference type="ARBA" id="ARBA00022840"/>
    </source>
</evidence>
<keyword evidence="5 11" id="KW-0067">ATP-binding</keyword>
<comment type="caution">
    <text evidence="15">The sequence shown here is derived from an EMBL/GenBank/DDBJ whole genome shotgun (WGS) entry which is preliminary data.</text>
</comment>
<feature type="binding site" evidence="11">
    <location>
        <begin position="27"/>
        <end position="34"/>
    </location>
    <ligand>
        <name>ATP</name>
        <dbReference type="ChEBI" id="CHEBI:30616"/>
    </ligand>
</feature>
<evidence type="ECO:0000259" key="13">
    <source>
        <dbReference type="PROSITE" id="PS51198"/>
    </source>
</evidence>
<evidence type="ECO:0000259" key="14">
    <source>
        <dbReference type="PROSITE" id="PS51217"/>
    </source>
</evidence>
<dbReference type="PROSITE" id="PS51198">
    <property type="entry name" value="UVRD_HELICASE_ATP_BIND"/>
    <property type="match status" value="1"/>
</dbReference>
<evidence type="ECO:0000256" key="3">
    <source>
        <dbReference type="ARBA" id="ARBA00022801"/>
    </source>
</evidence>
<keyword evidence="2 11" id="KW-0547">Nucleotide-binding</keyword>
<evidence type="ECO:0000256" key="1">
    <source>
        <dbReference type="ARBA" id="ARBA00009922"/>
    </source>
</evidence>
<dbReference type="Gene3D" id="1.10.486.10">
    <property type="entry name" value="PCRA, domain 4"/>
    <property type="match status" value="1"/>
</dbReference>
<evidence type="ECO:0000256" key="9">
    <source>
        <dbReference type="ARBA" id="ARBA00034808"/>
    </source>
</evidence>
<dbReference type="EC" id="5.6.2.4" evidence="9"/>
<evidence type="ECO:0000256" key="4">
    <source>
        <dbReference type="ARBA" id="ARBA00022806"/>
    </source>
</evidence>
<dbReference type="Gene3D" id="3.40.50.300">
    <property type="entry name" value="P-loop containing nucleotide triphosphate hydrolases"/>
    <property type="match status" value="2"/>
</dbReference>
<keyword evidence="7" id="KW-0413">Isomerase</keyword>
<evidence type="ECO:0000256" key="2">
    <source>
        <dbReference type="ARBA" id="ARBA00022741"/>
    </source>
</evidence>
<feature type="domain" description="UvrD-like helicase ATP-binding" evidence="13">
    <location>
        <begin position="6"/>
        <end position="301"/>
    </location>
</feature>
<evidence type="ECO:0000256" key="10">
    <source>
        <dbReference type="ARBA" id="ARBA00048988"/>
    </source>
</evidence>
<keyword evidence="3 11" id="KW-0378">Hydrolase</keyword>
<feature type="domain" description="UvrD-like helicase C-terminal" evidence="14">
    <location>
        <begin position="302"/>
        <end position="594"/>
    </location>
</feature>